<dbReference type="SUPFAM" id="SSF50978">
    <property type="entry name" value="WD40 repeat-like"/>
    <property type="match status" value="1"/>
</dbReference>
<evidence type="ECO:0000256" key="2">
    <source>
        <dbReference type="SAM" id="MobiDB-lite"/>
    </source>
</evidence>
<evidence type="ECO:0000259" key="3">
    <source>
        <dbReference type="Pfam" id="PF04003"/>
    </source>
</evidence>
<feature type="region of interest" description="Disordered" evidence="2">
    <location>
        <begin position="571"/>
        <end position="615"/>
    </location>
</feature>
<feature type="repeat" description="WD" evidence="1">
    <location>
        <begin position="193"/>
        <end position="235"/>
    </location>
</feature>
<evidence type="ECO:0000313" key="5">
    <source>
        <dbReference type="Proteomes" id="UP001141552"/>
    </source>
</evidence>
<sequence>MVSTDIRDILTSFSPSLDYLAISSGDGRVKIWDAVKGQLQTEFADITSGDASLFSKPERGHLSIDYKCIKWLSLERKKKRKLGSSLLVLGTGSGDVMALDVSAGQLKWTVSDCHPGGVSAISFSTHDSCIYTGGADGMVCKIDPQTGNMMEKFRASRKSISCISVSSDGEILATAAAQMKTFSCTDHKKNQKFSGHPGSVRCMIFSEDGKYILSSAVGERYVAIWRADGGKKQSASCVLAMEHPAVFLDSKPFKNQGDNEAGLYVLAISETGVCYTWHGQSIEELRSCKPAKVWLSHESSLSKNHKGPSPAIFAAKLQGITKSAAAQVFAAYGSIVKPIFQKILVDSGVNLKLEYSRDGVLLPPSHSLIKDKKGMNVQHQVTALDRSNVEDALLPMAKVPDFLEKKLGIKNIGINRDEAMTESMEKRDDLVKVDNVVEKHLRRLNILGDKDNSTFNSITSKGIILEAYYPQKKIKAAVLSMEPSKAYELLEDLVGVWQSRSCTGKNVLPWIYSILVNHNSYIMAQEKTDMQMLNSLLKITKSRMVAVQPLLQLSGRLQLVTAQINRAATNKTHTALHNDEMNDNEEDDQEDDDDVEDQLYREEDDESQLSSDDDN</sequence>
<dbReference type="Gene3D" id="2.130.10.10">
    <property type="entry name" value="YVTN repeat-like/Quinoprotein amine dehydrogenase"/>
    <property type="match status" value="1"/>
</dbReference>
<dbReference type="Pfam" id="PF04003">
    <property type="entry name" value="Utp12"/>
    <property type="match status" value="1"/>
</dbReference>
<dbReference type="EMBL" id="JAKUCV010001823">
    <property type="protein sequence ID" value="KAJ4844980.1"/>
    <property type="molecule type" value="Genomic_DNA"/>
</dbReference>
<name>A0A9Q0JLE3_9ROSI</name>
<gene>
    <name evidence="4" type="ORF">Tsubulata_011714</name>
</gene>
<evidence type="ECO:0000256" key="1">
    <source>
        <dbReference type="PROSITE-ProRule" id="PRU00221"/>
    </source>
</evidence>
<comment type="caution">
    <text evidence="4">The sequence shown here is derived from an EMBL/GenBank/DDBJ whole genome shotgun (WGS) entry which is preliminary data.</text>
</comment>
<dbReference type="Proteomes" id="UP001141552">
    <property type="component" value="Unassembled WGS sequence"/>
</dbReference>
<dbReference type="OrthoDB" id="30195at2759"/>
<keyword evidence="5" id="KW-1185">Reference proteome</keyword>
<dbReference type="InterPro" id="IPR001680">
    <property type="entry name" value="WD40_rpt"/>
</dbReference>
<dbReference type="PANTHER" id="PTHR45290">
    <property type="entry name" value="OS03G0300300 PROTEIN"/>
    <property type="match status" value="1"/>
</dbReference>
<dbReference type="InterPro" id="IPR007148">
    <property type="entry name" value="SSU_processome_Utp12"/>
</dbReference>
<feature type="compositionally biased region" description="Acidic residues" evidence="2">
    <location>
        <begin position="581"/>
        <end position="615"/>
    </location>
</feature>
<feature type="repeat" description="WD" evidence="1">
    <location>
        <begin position="12"/>
        <end position="42"/>
    </location>
</feature>
<dbReference type="SMART" id="SM00320">
    <property type="entry name" value="WD40"/>
    <property type="match status" value="4"/>
</dbReference>
<dbReference type="AlphaFoldDB" id="A0A9Q0JLE3"/>
<reference evidence="4" key="2">
    <citation type="journal article" date="2023" name="Plants (Basel)">
        <title>Annotation of the Turnera subulata (Passifloraceae) Draft Genome Reveals the S-Locus Evolved after the Divergence of Turneroideae from Passifloroideae in a Stepwise Manner.</title>
        <authorList>
            <person name="Henning P.M."/>
            <person name="Roalson E.H."/>
            <person name="Mir W."/>
            <person name="McCubbin A.G."/>
            <person name="Shore J.S."/>
        </authorList>
    </citation>
    <scope>NUCLEOTIDE SEQUENCE</scope>
    <source>
        <strain evidence="4">F60SS</strain>
    </source>
</reference>
<feature type="domain" description="Small-subunit processome Utp12" evidence="3">
    <location>
        <begin position="470"/>
        <end position="561"/>
    </location>
</feature>
<accession>A0A9Q0JLE3</accession>
<dbReference type="PANTHER" id="PTHR45290:SF1">
    <property type="entry name" value="OS03G0300300 PROTEIN"/>
    <property type="match status" value="1"/>
</dbReference>
<dbReference type="PROSITE" id="PS50082">
    <property type="entry name" value="WD_REPEATS_2"/>
    <property type="match status" value="2"/>
</dbReference>
<keyword evidence="1" id="KW-0853">WD repeat</keyword>
<dbReference type="Pfam" id="PF00400">
    <property type="entry name" value="WD40"/>
    <property type="match status" value="3"/>
</dbReference>
<dbReference type="InterPro" id="IPR036322">
    <property type="entry name" value="WD40_repeat_dom_sf"/>
</dbReference>
<proteinExistence type="predicted"/>
<reference evidence="4" key="1">
    <citation type="submission" date="2022-02" db="EMBL/GenBank/DDBJ databases">
        <authorList>
            <person name="Henning P.M."/>
            <person name="McCubbin A.G."/>
            <person name="Shore J.S."/>
        </authorList>
    </citation>
    <scope>NUCLEOTIDE SEQUENCE</scope>
    <source>
        <strain evidence="4">F60SS</strain>
        <tissue evidence="4">Leaves</tissue>
    </source>
</reference>
<dbReference type="InterPro" id="IPR015943">
    <property type="entry name" value="WD40/YVTN_repeat-like_dom_sf"/>
</dbReference>
<evidence type="ECO:0000313" key="4">
    <source>
        <dbReference type="EMBL" id="KAJ4844980.1"/>
    </source>
</evidence>
<organism evidence="4 5">
    <name type="scientific">Turnera subulata</name>
    <dbReference type="NCBI Taxonomy" id="218843"/>
    <lineage>
        <taxon>Eukaryota</taxon>
        <taxon>Viridiplantae</taxon>
        <taxon>Streptophyta</taxon>
        <taxon>Embryophyta</taxon>
        <taxon>Tracheophyta</taxon>
        <taxon>Spermatophyta</taxon>
        <taxon>Magnoliopsida</taxon>
        <taxon>eudicotyledons</taxon>
        <taxon>Gunneridae</taxon>
        <taxon>Pentapetalae</taxon>
        <taxon>rosids</taxon>
        <taxon>fabids</taxon>
        <taxon>Malpighiales</taxon>
        <taxon>Passifloraceae</taxon>
        <taxon>Turnera</taxon>
    </lineage>
</organism>
<protein>
    <recommendedName>
        <fullName evidence="3">Small-subunit processome Utp12 domain-containing protein</fullName>
    </recommendedName>
</protein>